<feature type="transmembrane region" description="Helical" evidence="8">
    <location>
        <begin position="347"/>
        <end position="365"/>
    </location>
</feature>
<keyword evidence="6" id="KW-0406">Ion transport</keyword>
<gene>
    <name evidence="9" type="ORF">GCM10023191_065750</name>
</gene>
<evidence type="ECO:0000256" key="6">
    <source>
        <dbReference type="ARBA" id="ARBA00023065"/>
    </source>
</evidence>
<reference evidence="10" key="1">
    <citation type="journal article" date="2019" name="Int. J. Syst. Evol. Microbiol.">
        <title>The Global Catalogue of Microorganisms (GCM) 10K type strain sequencing project: providing services to taxonomists for standard genome sequencing and annotation.</title>
        <authorList>
            <consortium name="The Broad Institute Genomics Platform"/>
            <consortium name="The Broad Institute Genome Sequencing Center for Infectious Disease"/>
            <person name="Wu L."/>
            <person name="Ma J."/>
        </authorList>
    </citation>
    <scope>NUCLEOTIDE SEQUENCE [LARGE SCALE GENOMIC DNA]</scope>
    <source>
        <strain evidence="10">JCM 17933</strain>
    </source>
</reference>
<keyword evidence="3" id="KW-0813">Transport</keyword>
<comment type="subcellular location">
    <subcellularLocation>
        <location evidence="1">Membrane</location>
        <topology evidence="1">Multi-pass membrane protein</topology>
    </subcellularLocation>
</comment>
<keyword evidence="10" id="KW-1185">Reference proteome</keyword>
<keyword evidence="5 8" id="KW-1133">Transmembrane helix</keyword>
<feature type="transmembrane region" description="Helical" evidence="8">
    <location>
        <begin position="197"/>
        <end position="216"/>
    </location>
</feature>
<evidence type="ECO:0000313" key="9">
    <source>
        <dbReference type="EMBL" id="GAA4507409.1"/>
    </source>
</evidence>
<evidence type="ECO:0008006" key="11">
    <source>
        <dbReference type="Google" id="ProtNLM"/>
    </source>
</evidence>
<comment type="caution">
    <text evidence="9">The sequence shown here is derived from an EMBL/GenBank/DDBJ whole genome shotgun (WGS) entry which is preliminary data.</text>
</comment>
<feature type="transmembrane region" description="Helical" evidence="8">
    <location>
        <begin position="270"/>
        <end position="292"/>
    </location>
</feature>
<keyword evidence="7 8" id="KW-0472">Membrane</keyword>
<evidence type="ECO:0000256" key="1">
    <source>
        <dbReference type="ARBA" id="ARBA00004141"/>
    </source>
</evidence>
<protein>
    <recommendedName>
        <fullName evidence="11">V-type ATP synthase subunit I</fullName>
    </recommendedName>
</protein>
<dbReference type="PANTHER" id="PTHR11629">
    <property type="entry name" value="VACUOLAR PROTON ATPASES"/>
    <property type="match status" value="1"/>
</dbReference>
<comment type="similarity">
    <text evidence="2">Belongs to the V-ATPase 116 kDa subunit family.</text>
</comment>
<evidence type="ECO:0000256" key="8">
    <source>
        <dbReference type="SAM" id="Phobius"/>
    </source>
</evidence>
<evidence type="ECO:0000256" key="7">
    <source>
        <dbReference type="ARBA" id="ARBA00023136"/>
    </source>
</evidence>
<keyword evidence="4 8" id="KW-0812">Transmembrane</keyword>
<accession>A0ABP8QPA6</accession>
<evidence type="ECO:0000256" key="2">
    <source>
        <dbReference type="ARBA" id="ARBA00009904"/>
    </source>
</evidence>
<evidence type="ECO:0000256" key="3">
    <source>
        <dbReference type="ARBA" id="ARBA00022448"/>
    </source>
</evidence>
<name>A0ABP8QPA6_9ACTN</name>
<evidence type="ECO:0000256" key="4">
    <source>
        <dbReference type="ARBA" id="ARBA00022692"/>
    </source>
</evidence>
<dbReference type="Proteomes" id="UP001500503">
    <property type="component" value="Unassembled WGS sequence"/>
</dbReference>
<evidence type="ECO:0000313" key="10">
    <source>
        <dbReference type="Proteomes" id="UP001500503"/>
    </source>
</evidence>
<dbReference type="EMBL" id="BAABHF010000041">
    <property type="protein sequence ID" value="GAA4507409.1"/>
    <property type="molecule type" value="Genomic_DNA"/>
</dbReference>
<feature type="transmembrane region" description="Helical" evidence="8">
    <location>
        <begin position="156"/>
        <end position="185"/>
    </location>
</feature>
<proteinExistence type="inferred from homology"/>
<feature type="transmembrane region" description="Helical" evidence="8">
    <location>
        <begin position="236"/>
        <end position="258"/>
    </location>
</feature>
<evidence type="ECO:0000256" key="5">
    <source>
        <dbReference type="ARBA" id="ARBA00022989"/>
    </source>
</evidence>
<feature type="transmembrane region" description="Helical" evidence="8">
    <location>
        <begin position="298"/>
        <end position="318"/>
    </location>
</feature>
<feature type="transmembrane region" description="Helical" evidence="8">
    <location>
        <begin position="377"/>
        <end position="406"/>
    </location>
</feature>
<dbReference type="PANTHER" id="PTHR11629:SF63">
    <property type="entry name" value="V-TYPE PROTON ATPASE SUBUNIT A"/>
    <property type="match status" value="1"/>
</dbReference>
<dbReference type="Pfam" id="PF01496">
    <property type="entry name" value="V_ATPase_I"/>
    <property type="match status" value="1"/>
</dbReference>
<dbReference type="RefSeq" id="WP_345470474.1">
    <property type="nucleotide sequence ID" value="NZ_BAABHF010000041.1"/>
</dbReference>
<sequence>MPSWRESLIPVRMDRIAVVAPADRMRDVLVRVADAGAVEFDEAAPRPVPEAVLSVTPPSATGRPELLAGEAALRERSQASTTRDGVSALLGWVPADTVAVLSERLAPVEGAVVVLPRPRGVEVPSVLRTGGVRGSLTSLVETYGTVPYRDMDPTPLAAGAFLLMFGMMFGDVGHGALLLLIAVALAFWPRLERFRRVWPLAAGAGVAGIVFGVLYGEFFGPTGAIPALWLRPMERPVALMAVAVCLGGVLLAGALALGTVNRVREAGWAAALYAPSGVAGVVLLLGLALVAVGWYAGVVAVVVSGAVLAALAMLLIFLGFTGEGGVFDACVELFDTVLGLGSNLASFTRLAAFGLTHAALGWIVWEGTRALWPRGTVAAVGAVAVFVAGNLLAFALEGLVVAIQALRLEYYELFSRVFQSQGRPFRPWHLPVTTEEVSAWPPGSSPSR</sequence>
<dbReference type="InterPro" id="IPR002490">
    <property type="entry name" value="V-ATPase_116kDa_su"/>
</dbReference>
<organism evidence="9 10">
    <name type="scientific">Actinoallomurus oryzae</name>
    <dbReference type="NCBI Taxonomy" id="502180"/>
    <lineage>
        <taxon>Bacteria</taxon>
        <taxon>Bacillati</taxon>
        <taxon>Actinomycetota</taxon>
        <taxon>Actinomycetes</taxon>
        <taxon>Streptosporangiales</taxon>
        <taxon>Thermomonosporaceae</taxon>
        <taxon>Actinoallomurus</taxon>
    </lineage>
</organism>